<dbReference type="EMBL" id="FNXT01000963">
    <property type="protein sequence ID" value="SZX69929.1"/>
    <property type="molecule type" value="Genomic_DNA"/>
</dbReference>
<accession>A0A383VYJ1</accession>
<evidence type="ECO:0000313" key="3">
    <source>
        <dbReference type="Proteomes" id="UP000256970"/>
    </source>
</evidence>
<keyword evidence="3" id="KW-1185">Reference proteome</keyword>
<organism evidence="2 3">
    <name type="scientific">Tetradesmus obliquus</name>
    <name type="common">Green alga</name>
    <name type="synonym">Acutodesmus obliquus</name>
    <dbReference type="NCBI Taxonomy" id="3088"/>
    <lineage>
        <taxon>Eukaryota</taxon>
        <taxon>Viridiplantae</taxon>
        <taxon>Chlorophyta</taxon>
        <taxon>core chlorophytes</taxon>
        <taxon>Chlorophyceae</taxon>
        <taxon>CS clade</taxon>
        <taxon>Sphaeropleales</taxon>
        <taxon>Scenedesmaceae</taxon>
        <taxon>Tetradesmus</taxon>
    </lineage>
</organism>
<proteinExistence type="predicted"/>
<dbReference type="AlphaFoldDB" id="A0A383VYJ1"/>
<evidence type="ECO:0000313" key="2">
    <source>
        <dbReference type="EMBL" id="SZX69929.1"/>
    </source>
</evidence>
<evidence type="ECO:0008006" key="4">
    <source>
        <dbReference type="Google" id="ProtNLM"/>
    </source>
</evidence>
<feature type="compositionally biased region" description="Low complexity" evidence="1">
    <location>
        <begin position="260"/>
        <end position="284"/>
    </location>
</feature>
<feature type="region of interest" description="Disordered" evidence="1">
    <location>
        <begin position="260"/>
        <end position="292"/>
    </location>
</feature>
<protein>
    <recommendedName>
        <fullName evidence="4">MYND-type domain-containing protein</fullName>
    </recommendedName>
</protein>
<evidence type="ECO:0000256" key="1">
    <source>
        <dbReference type="SAM" id="MobiDB-lite"/>
    </source>
</evidence>
<gene>
    <name evidence="2" type="ORF">BQ4739_LOCUS10189</name>
</gene>
<sequence>MPPTQQSLQQQAEDTALKLTALVCSAGVAQLLQHPPSAVLTDQLPLSHCLLALQRLTDVLQHGEQRACHRQVLAAVLHCQAVRSSGSLLAWVLQRPQLVDADYWQLEASISRLSRLPSSLLAMVFGCSRDFLHLTAQGIIDISTATGGGAGTSSGSSSSSGGTVGILAAAMVQQLEQSGLLPALQSILPALNEQATRQRQQQQAGDWRLLVRVLEWLLTLLQAWPCVASHNPAMLHTILPALLLLVQHLQAAGRLLPSGPTSAAGRSAAGSSRTAASRRSSSSSRDTRGPHLMMFNVQDTAGKVNYMVLDALEGQQGASALQLQPARKLLHKLLRDPAVLELQLQLLAVHVSQLYAAHPDHKSRQQQLQQQQGALAVARGSSSSSSRLAQAQQEESSGPNFRRDLLLIPAFHQQHDILQLLPGGQAYLDAAAERVPSSATGGFGSQSGRLQLLLVMKEAQHVVSTAAQSIVHVVTTDDADETTTGDVAMLSPAAVRLVLELQLLAAGQLQQHYAAGQHQRQQDDGMKERAEFLLWETNQLLHKQIWGVAQVTGGSGLRSEVLQQAGLQLLQALAAPLQQLQLGHVSLAVASNRGEGLVRQQLMCLMWAAGAEAPGQDDDSAAEMEKAACQTLQALATAHQEAYAALGDCFLRSPVANIVQNVESGADMLVHLLYAVLSSEQLLGSSCAAACTASALTSLVKRTVQFVRAAGNMPLASRQLPEAGEAECDEEHIAAARFTIALCLDVLCPATQWLAHAAKSIRKGSSSGSSSSSSSSGGGGGCGGQAAASAALLAVVLARSVVQLADAMEAAEPQLLLMAAKATPGYATWASGMLDDSTRGGMAASGGGAAQPKEEDLQWQFWRLITLQTVTVCTVQPLLLSLTALGSAALPGDNQEMQTVQAEAAAAAAAATPAGHTEAASGSSSSSRFAFSTSGSSTSSSGQEVEWSHLLHLQQYSPVWAAAVAAFSDKWPLWWQEKVEDRCAHFLGDAAVMMPEIQQQYADAVELCRTLVAAAPLPVVCNNLSCDSFVGVSEAAAFRKGCAKCRCSYCSVACHQGDWKRHKAACKRMVAAGLMCV</sequence>
<dbReference type="Proteomes" id="UP000256970">
    <property type="component" value="Unassembled WGS sequence"/>
</dbReference>
<reference evidence="2 3" key="1">
    <citation type="submission" date="2016-10" db="EMBL/GenBank/DDBJ databases">
        <authorList>
            <person name="Cai Z."/>
        </authorList>
    </citation>
    <scope>NUCLEOTIDE SEQUENCE [LARGE SCALE GENOMIC DNA]</scope>
</reference>
<dbReference type="SUPFAM" id="SSF144232">
    <property type="entry name" value="HIT/MYND zinc finger-like"/>
    <property type="match status" value="1"/>
</dbReference>
<name>A0A383VYJ1_TETOB</name>
<dbReference type="Gene3D" id="6.10.140.2220">
    <property type="match status" value="1"/>
</dbReference>